<sequence length="25" mass="3009">MLRTTIECTPEFTLWCDLSYFCHAQ</sequence>
<reference evidence="1" key="2">
    <citation type="journal article" date="2015" name="Fish Shellfish Immunol.">
        <title>Early steps in the European eel (Anguilla anguilla)-Vibrio vulnificus interaction in the gills: Role of the RtxA13 toxin.</title>
        <authorList>
            <person name="Callol A."/>
            <person name="Pajuelo D."/>
            <person name="Ebbesson L."/>
            <person name="Teles M."/>
            <person name="MacKenzie S."/>
            <person name="Amaro C."/>
        </authorList>
    </citation>
    <scope>NUCLEOTIDE SEQUENCE</scope>
</reference>
<evidence type="ECO:0000313" key="1">
    <source>
        <dbReference type="EMBL" id="JAH49533.1"/>
    </source>
</evidence>
<accession>A0A0E9T9X6</accession>
<name>A0A0E9T9X6_ANGAN</name>
<reference evidence="1" key="1">
    <citation type="submission" date="2014-11" db="EMBL/GenBank/DDBJ databases">
        <authorList>
            <person name="Amaro Gonzalez C."/>
        </authorList>
    </citation>
    <scope>NUCLEOTIDE SEQUENCE</scope>
</reference>
<dbReference type="AlphaFoldDB" id="A0A0E9T9X6"/>
<organism evidence="1">
    <name type="scientific">Anguilla anguilla</name>
    <name type="common">European freshwater eel</name>
    <name type="synonym">Muraena anguilla</name>
    <dbReference type="NCBI Taxonomy" id="7936"/>
    <lineage>
        <taxon>Eukaryota</taxon>
        <taxon>Metazoa</taxon>
        <taxon>Chordata</taxon>
        <taxon>Craniata</taxon>
        <taxon>Vertebrata</taxon>
        <taxon>Euteleostomi</taxon>
        <taxon>Actinopterygii</taxon>
        <taxon>Neopterygii</taxon>
        <taxon>Teleostei</taxon>
        <taxon>Anguilliformes</taxon>
        <taxon>Anguillidae</taxon>
        <taxon>Anguilla</taxon>
    </lineage>
</organism>
<protein>
    <submittedName>
        <fullName evidence="1">Uncharacterized protein</fullName>
    </submittedName>
</protein>
<proteinExistence type="predicted"/>
<dbReference type="EMBL" id="GBXM01059044">
    <property type="protein sequence ID" value="JAH49533.1"/>
    <property type="molecule type" value="Transcribed_RNA"/>
</dbReference>